<organism evidence="2 3">
    <name type="scientific">Mycena citricolor</name>
    <dbReference type="NCBI Taxonomy" id="2018698"/>
    <lineage>
        <taxon>Eukaryota</taxon>
        <taxon>Fungi</taxon>
        <taxon>Dikarya</taxon>
        <taxon>Basidiomycota</taxon>
        <taxon>Agaricomycotina</taxon>
        <taxon>Agaricomycetes</taxon>
        <taxon>Agaricomycetidae</taxon>
        <taxon>Agaricales</taxon>
        <taxon>Marasmiineae</taxon>
        <taxon>Mycenaceae</taxon>
        <taxon>Mycena</taxon>
    </lineage>
</organism>
<dbReference type="InterPro" id="IPR004821">
    <property type="entry name" value="Cyt_trans-like"/>
</dbReference>
<gene>
    <name evidence="2" type="ORF">MYCIT1_LOCUS26321</name>
</gene>
<evidence type="ECO:0000259" key="1">
    <source>
        <dbReference type="Pfam" id="PF01467"/>
    </source>
</evidence>
<dbReference type="Pfam" id="PF01467">
    <property type="entry name" value="CTP_transf_like"/>
    <property type="match status" value="1"/>
</dbReference>
<comment type="caution">
    <text evidence="2">The sequence shown here is derived from an EMBL/GenBank/DDBJ whole genome shotgun (WGS) entry which is preliminary data.</text>
</comment>
<keyword evidence="3" id="KW-1185">Reference proteome</keyword>
<dbReference type="Proteomes" id="UP001295794">
    <property type="component" value="Unassembled WGS sequence"/>
</dbReference>
<dbReference type="GO" id="GO:0004140">
    <property type="term" value="F:dephospho-CoA kinase activity"/>
    <property type="evidence" value="ECO:0007669"/>
    <property type="project" value="TreeGrafter"/>
</dbReference>
<evidence type="ECO:0000313" key="2">
    <source>
        <dbReference type="EMBL" id="CAK5277354.1"/>
    </source>
</evidence>
<name>A0AAD2HM30_9AGAR</name>
<feature type="domain" description="Cytidyltransferase-like" evidence="1">
    <location>
        <begin position="166"/>
        <end position="315"/>
    </location>
</feature>
<feature type="non-terminal residue" evidence="2">
    <location>
        <position position="1"/>
    </location>
</feature>
<dbReference type="PANTHER" id="PTHR10695:SF46">
    <property type="entry name" value="BIFUNCTIONAL COENZYME A SYNTHASE-RELATED"/>
    <property type="match status" value="1"/>
</dbReference>
<dbReference type="EMBL" id="CAVNYO010000419">
    <property type="protein sequence ID" value="CAK5277354.1"/>
    <property type="molecule type" value="Genomic_DNA"/>
</dbReference>
<proteinExistence type="predicted"/>
<accession>A0AAD2HM30</accession>
<sequence length="324" mass="35488">TLVLFLDGMASRLTNAVLYASIPDLSIPYFLATAITEGARRTHGRLIIVLTSPVFADSQAVSHAATWKLVQTLLTFVYVQTTKVAQEMNKILLEVDVLLRGPHDAAPEYPTPPEAVFYVDGDSIEIPSAFATLPRFVLPRESARRTEAVVLDTAHHHPSMYPVVALGGTFDHLHAGHKILLSVAAWLASSKLIIGITSDALLTRKTYASVLESLSQRKSVTERFMRAFRPDLVYDLVEISDVYGPTGWDPDIQALVVSKETLSGADAIATHRAAQNLPALETFVIDVISTTSTSLSETDADALRQAKMSSTYIRQWIAENQRST</sequence>
<dbReference type="AlphaFoldDB" id="A0AAD2HM30"/>
<dbReference type="Gene3D" id="3.40.50.620">
    <property type="entry name" value="HUPs"/>
    <property type="match status" value="1"/>
</dbReference>
<dbReference type="SUPFAM" id="SSF52374">
    <property type="entry name" value="Nucleotidylyl transferase"/>
    <property type="match status" value="1"/>
</dbReference>
<evidence type="ECO:0000313" key="3">
    <source>
        <dbReference type="Proteomes" id="UP001295794"/>
    </source>
</evidence>
<dbReference type="GO" id="GO:0015937">
    <property type="term" value="P:coenzyme A biosynthetic process"/>
    <property type="evidence" value="ECO:0007669"/>
    <property type="project" value="TreeGrafter"/>
</dbReference>
<dbReference type="PANTHER" id="PTHR10695">
    <property type="entry name" value="DEPHOSPHO-COA KINASE-RELATED"/>
    <property type="match status" value="1"/>
</dbReference>
<dbReference type="InterPro" id="IPR014729">
    <property type="entry name" value="Rossmann-like_a/b/a_fold"/>
</dbReference>
<protein>
    <recommendedName>
        <fullName evidence="1">Cytidyltransferase-like domain-containing protein</fullName>
    </recommendedName>
</protein>
<reference evidence="2" key="1">
    <citation type="submission" date="2023-11" db="EMBL/GenBank/DDBJ databases">
        <authorList>
            <person name="De Vega J J."/>
            <person name="De Vega J J."/>
        </authorList>
    </citation>
    <scope>NUCLEOTIDE SEQUENCE</scope>
</reference>